<comment type="caution">
    <text evidence="2">The sequence shown here is derived from an EMBL/GenBank/DDBJ whole genome shotgun (WGS) entry which is preliminary data.</text>
</comment>
<evidence type="ECO:0000313" key="3">
    <source>
        <dbReference type="Proteomes" id="UP000677803"/>
    </source>
</evidence>
<dbReference type="EMBL" id="CAJRST010016668">
    <property type="protein sequence ID" value="CAG5942020.1"/>
    <property type="molecule type" value="Genomic_DNA"/>
</dbReference>
<dbReference type="OrthoDB" id="8447377at2759"/>
<feature type="compositionally biased region" description="Low complexity" evidence="1">
    <location>
        <begin position="151"/>
        <end position="163"/>
    </location>
</feature>
<evidence type="ECO:0000256" key="1">
    <source>
        <dbReference type="SAM" id="MobiDB-lite"/>
    </source>
</evidence>
<dbReference type="AlphaFoldDB" id="A0A8S4BGT4"/>
<evidence type="ECO:0000313" key="2">
    <source>
        <dbReference type="EMBL" id="CAG5942020.1"/>
    </source>
</evidence>
<feature type="compositionally biased region" description="Basic residues" evidence="1">
    <location>
        <begin position="129"/>
        <end position="145"/>
    </location>
</feature>
<organism evidence="2 3">
    <name type="scientific">Menidia menidia</name>
    <name type="common">Atlantic silverside</name>
    <dbReference type="NCBI Taxonomy" id="238744"/>
    <lineage>
        <taxon>Eukaryota</taxon>
        <taxon>Metazoa</taxon>
        <taxon>Chordata</taxon>
        <taxon>Craniata</taxon>
        <taxon>Vertebrata</taxon>
        <taxon>Euteleostomi</taxon>
        <taxon>Actinopterygii</taxon>
        <taxon>Neopterygii</taxon>
        <taxon>Teleostei</taxon>
        <taxon>Neoteleostei</taxon>
        <taxon>Acanthomorphata</taxon>
        <taxon>Ovalentaria</taxon>
        <taxon>Atherinomorphae</taxon>
        <taxon>Atheriniformes</taxon>
        <taxon>Atherinopsidae</taxon>
        <taxon>Menidiinae</taxon>
        <taxon>Menidia</taxon>
    </lineage>
</organism>
<name>A0A8S4BGT4_9TELE</name>
<sequence>MFLHITGDVMDDSGLCSKSGRRVSYYNTFKVKDLVNGQIPRAGLANGAVVPHGFLAAACRNRESTPVHAVHGPKQTPVINGYINHVNNPSASGKVESVASVSSSDPTKTDAAVRPIVFDQVVPDPILKAPKKKNSRKNKFKHKKKRDNEFTSEGSSVTSEGSSITCPMPPHEKEDWESELQEVKIKDWEKMRFGHQPYGPADVLPFALRDLTLHRTQYCDIPLLPLTANYRPDKRHPHPVKWTCYNHPTEPGQFADANE</sequence>
<reference evidence="2" key="1">
    <citation type="submission" date="2021-05" db="EMBL/GenBank/DDBJ databases">
        <authorList>
            <person name="Tigano A."/>
        </authorList>
    </citation>
    <scope>NUCLEOTIDE SEQUENCE</scope>
</reference>
<gene>
    <name evidence="2" type="ORF">MMEN_LOCUS13989</name>
</gene>
<dbReference type="Proteomes" id="UP000677803">
    <property type="component" value="Unassembled WGS sequence"/>
</dbReference>
<proteinExistence type="predicted"/>
<keyword evidence="3" id="KW-1185">Reference proteome</keyword>
<accession>A0A8S4BGT4</accession>
<protein>
    <submittedName>
        <fullName evidence="2">(Atlantic silverside) hypothetical protein</fullName>
    </submittedName>
</protein>
<feature type="region of interest" description="Disordered" evidence="1">
    <location>
        <begin position="127"/>
        <end position="173"/>
    </location>
</feature>